<dbReference type="InterPro" id="IPR032710">
    <property type="entry name" value="NTF2-like_dom_sf"/>
</dbReference>
<dbReference type="PANTHER" id="PTHR41252">
    <property type="entry name" value="BLR2505 PROTEIN"/>
    <property type="match status" value="1"/>
</dbReference>
<feature type="domain" description="SnoaL-like" evidence="1">
    <location>
        <begin position="182"/>
        <end position="280"/>
    </location>
</feature>
<dbReference type="OrthoDB" id="8480116at2"/>
<dbReference type="Pfam" id="PF12680">
    <property type="entry name" value="SnoaL_2"/>
    <property type="match status" value="2"/>
</dbReference>
<dbReference type="KEGG" id="mhey:H2LOC_012780"/>
<proteinExistence type="predicted"/>
<dbReference type="AlphaFoldDB" id="A0A6B8KFW7"/>
<dbReference type="Proteomes" id="UP000309061">
    <property type="component" value="Chromosome"/>
</dbReference>
<dbReference type="RefSeq" id="WP_136496733.1">
    <property type="nucleotide sequence ID" value="NZ_CP046052.1"/>
</dbReference>
<evidence type="ECO:0000313" key="2">
    <source>
        <dbReference type="EMBL" id="QGM46499.1"/>
    </source>
</evidence>
<feature type="domain" description="SnoaL-like" evidence="1">
    <location>
        <begin position="29"/>
        <end position="128"/>
    </location>
</feature>
<protein>
    <submittedName>
        <fullName evidence="2">Nuclear transport factor 2 family protein</fullName>
    </submittedName>
</protein>
<reference evidence="2 3" key="1">
    <citation type="submission" date="2019-11" db="EMBL/GenBank/DDBJ databases">
        <title>The genome sequence of Methylocystis heyeri.</title>
        <authorList>
            <person name="Oshkin I.Y."/>
            <person name="Miroshnikov K."/>
            <person name="Dedysh S.N."/>
        </authorList>
    </citation>
    <scope>NUCLEOTIDE SEQUENCE [LARGE SCALE GENOMIC DNA]</scope>
    <source>
        <strain evidence="2 3">H2</strain>
    </source>
</reference>
<accession>A0A6B8KFW7</accession>
<dbReference type="Gene3D" id="3.10.450.50">
    <property type="match status" value="2"/>
</dbReference>
<dbReference type="EMBL" id="CP046052">
    <property type="protein sequence ID" value="QGM46499.1"/>
    <property type="molecule type" value="Genomic_DNA"/>
</dbReference>
<dbReference type="InterPro" id="IPR037401">
    <property type="entry name" value="SnoaL-like"/>
</dbReference>
<keyword evidence="3" id="KW-1185">Reference proteome</keyword>
<name>A0A6B8KFW7_9HYPH</name>
<dbReference type="PANTHER" id="PTHR41252:SF1">
    <property type="entry name" value="BLR2505 PROTEIN"/>
    <property type="match status" value="1"/>
</dbReference>
<dbReference type="SUPFAM" id="SSF54427">
    <property type="entry name" value="NTF2-like"/>
    <property type="match status" value="2"/>
</dbReference>
<evidence type="ECO:0000313" key="3">
    <source>
        <dbReference type="Proteomes" id="UP000309061"/>
    </source>
</evidence>
<sequence length="299" mass="33894">MYGGADRPVQMTGGEIRRRIVDITRLRLAGDLDRLMEYFSPTVVVHYNCTKEGLFSPGVLNGREEFRANLRLTEENYQGVDGEIVDILVENDLSAVRWRTHWRHRGAGLVYPLEMAYFLRWRGSFVVEMHEFLDIPGAVTLGRGGLGHFDDMLNPHPPGLSREEIASRMTELADFPTPMGMDLAATRKYFSPDVVCEFIGNRERFPYAGRHVGVEALTNIVRTIATEFEQFNCGLSDILIDGGRAACRRTVEVRHRGTGRHGLVELAEFLKIENGLIVEMIEYRDSVTILEMQGEMDGR</sequence>
<organism evidence="2 3">
    <name type="scientific">Methylocystis heyeri</name>
    <dbReference type="NCBI Taxonomy" id="391905"/>
    <lineage>
        <taxon>Bacteria</taxon>
        <taxon>Pseudomonadati</taxon>
        <taxon>Pseudomonadota</taxon>
        <taxon>Alphaproteobacteria</taxon>
        <taxon>Hyphomicrobiales</taxon>
        <taxon>Methylocystaceae</taxon>
        <taxon>Methylocystis</taxon>
    </lineage>
</organism>
<gene>
    <name evidence="2" type="ORF">H2LOC_012780</name>
</gene>
<evidence type="ECO:0000259" key="1">
    <source>
        <dbReference type="Pfam" id="PF12680"/>
    </source>
</evidence>